<evidence type="ECO:0000313" key="2">
    <source>
        <dbReference type="Proteomes" id="UP000223913"/>
    </source>
</evidence>
<name>A0A2D0NAX0_FLAN2</name>
<dbReference type="EMBL" id="PDUD01000021">
    <property type="protein sequence ID" value="PHN05627.1"/>
    <property type="molecule type" value="Genomic_DNA"/>
</dbReference>
<keyword evidence="2" id="KW-1185">Reference proteome</keyword>
<dbReference type="AlphaFoldDB" id="A0A2D0NAX0"/>
<sequence length="238" mass="27316">MQTYQQHTYGFWPYLALCLLFILPACRETESTESLPGRTKIFADFFIRYLAPEQQMRGQASFWEGVSWDVQDPLELSGIVSFENRKMEARRLPGDQIRYAETFKEAYEEGLAFRFRNTDGRYLQYEIKMTPVRDFFVKGKISKSEGATFVINGGIMSQEESLVFMFTDEAQQARAVVVEGPSSDIEITIPPEKLQGLTTGPGQLYLVKKQQRAESHPNLELTAAIEYYTGQREVTVEE</sequence>
<accession>A0A2D0NAX0</accession>
<protein>
    <submittedName>
        <fullName evidence="1">Uncharacterized protein</fullName>
    </submittedName>
</protein>
<organism evidence="1 2">
    <name type="scientific">Flavilitoribacter nigricans (strain ATCC 23147 / DSM 23189 / NBRC 102662 / NCIMB 1420 / SS-2)</name>
    <name type="common">Lewinella nigricans</name>
    <dbReference type="NCBI Taxonomy" id="1122177"/>
    <lineage>
        <taxon>Bacteria</taxon>
        <taxon>Pseudomonadati</taxon>
        <taxon>Bacteroidota</taxon>
        <taxon>Saprospiria</taxon>
        <taxon>Saprospirales</taxon>
        <taxon>Lewinellaceae</taxon>
        <taxon>Flavilitoribacter</taxon>
    </lineage>
</organism>
<gene>
    <name evidence="1" type="ORF">CRP01_16705</name>
</gene>
<comment type="caution">
    <text evidence="1">The sequence shown here is derived from an EMBL/GenBank/DDBJ whole genome shotgun (WGS) entry which is preliminary data.</text>
</comment>
<dbReference type="RefSeq" id="WP_099151203.1">
    <property type="nucleotide sequence ID" value="NZ_PDUD01000021.1"/>
</dbReference>
<reference evidence="1 2" key="1">
    <citation type="submission" date="2017-10" db="EMBL/GenBank/DDBJ databases">
        <title>The draft genome sequence of Lewinella nigricans NBRC 102662.</title>
        <authorList>
            <person name="Wang K."/>
        </authorList>
    </citation>
    <scope>NUCLEOTIDE SEQUENCE [LARGE SCALE GENOMIC DNA]</scope>
    <source>
        <strain evidence="1 2">NBRC 102662</strain>
    </source>
</reference>
<evidence type="ECO:0000313" key="1">
    <source>
        <dbReference type="EMBL" id="PHN05627.1"/>
    </source>
</evidence>
<dbReference type="Proteomes" id="UP000223913">
    <property type="component" value="Unassembled WGS sequence"/>
</dbReference>
<proteinExistence type="predicted"/>